<feature type="repeat" description="WD" evidence="3">
    <location>
        <begin position="2481"/>
        <end position="2515"/>
    </location>
</feature>
<reference evidence="7" key="1">
    <citation type="journal article" date="2016" name="Ticks Tick Borne Dis.">
        <title>De novo assembly and annotation of the salivary gland transcriptome of Rhipicephalus appendiculatus male and female ticks during blood feeding.</title>
        <authorList>
            <person name="de Castro M.H."/>
            <person name="de Klerk D."/>
            <person name="Pienaar R."/>
            <person name="Latif A.A."/>
            <person name="Rees D.J."/>
            <person name="Mans B.J."/>
        </authorList>
    </citation>
    <scope>NUCLEOTIDE SEQUENCE</scope>
    <source>
        <tissue evidence="7">Salivary glands</tissue>
    </source>
</reference>
<dbReference type="InterPro" id="IPR011993">
    <property type="entry name" value="PH-like_dom_sf"/>
</dbReference>
<accession>A0A131YTD5</accession>
<name>A0A131YTD5_RHIAP</name>
<dbReference type="InterPro" id="IPR013320">
    <property type="entry name" value="ConA-like_dom_sf"/>
</dbReference>
<dbReference type="SUPFAM" id="SSF50978">
    <property type="entry name" value="WD40 repeat-like"/>
    <property type="match status" value="1"/>
</dbReference>
<dbReference type="InterPro" id="IPR036322">
    <property type="entry name" value="WD40_repeat_dom_sf"/>
</dbReference>
<dbReference type="SMART" id="SM01026">
    <property type="entry name" value="Beach"/>
    <property type="match status" value="1"/>
</dbReference>
<keyword evidence="2" id="KW-0677">Repeat</keyword>
<dbReference type="Pfam" id="PF20426">
    <property type="entry name" value="NBCH_WD40"/>
    <property type="match status" value="1"/>
</dbReference>
<evidence type="ECO:0000259" key="5">
    <source>
        <dbReference type="PROSITE" id="PS50197"/>
    </source>
</evidence>
<dbReference type="PROSITE" id="PS51783">
    <property type="entry name" value="PH_BEACH"/>
    <property type="match status" value="1"/>
</dbReference>
<feature type="region of interest" description="Disordered" evidence="4">
    <location>
        <begin position="691"/>
        <end position="734"/>
    </location>
</feature>
<dbReference type="InterPro" id="IPR000409">
    <property type="entry name" value="BEACH_dom"/>
</dbReference>
<dbReference type="PROSITE" id="PS50197">
    <property type="entry name" value="BEACH"/>
    <property type="match status" value="1"/>
</dbReference>
<dbReference type="InterPro" id="IPR046852">
    <property type="entry name" value="Neurobeachin_a-sol"/>
</dbReference>
<dbReference type="GO" id="GO:0016020">
    <property type="term" value="C:membrane"/>
    <property type="evidence" value="ECO:0007669"/>
    <property type="project" value="TreeGrafter"/>
</dbReference>
<dbReference type="PANTHER" id="PTHR13743">
    <property type="entry name" value="BEIGE/BEACH-RELATED"/>
    <property type="match status" value="1"/>
</dbReference>
<feature type="domain" description="BEACH" evidence="5">
    <location>
        <begin position="2035"/>
        <end position="2327"/>
    </location>
</feature>
<feature type="compositionally biased region" description="Low complexity" evidence="4">
    <location>
        <begin position="707"/>
        <end position="725"/>
    </location>
</feature>
<dbReference type="InterPro" id="IPR036372">
    <property type="entry name" value="BEACH_dom_sf"/>
</dbReference>
<dbReference type="SMART" id="SM00320">
    <property type="entry name" value="WD40"/>
    <property type="match status" value="4"/>
</dbReference>
<evidence type="ECO:0000259" key="6">
    <source>
        <dbReference type="PROSITE" id="PS51783"/>
    </source>
</evidence>
<dbReference type="InterPro" id="IPR015943">
    <property type="entry name" value="WD40/YVTN_repeat-like_dom_sf"/>
</dbReference>
<dbReference type="InterPro" id="IPR001680">
    <property type="entry name" value="WD40_rpt"/>
</dbReference>
<feature type="compositionally biased region" description="Polar residues" evidence="4">
    <location>
        <begin position="1414"/>
        <end position="1438"/>
    </location>
</feature>
<dbReference type="GO" id="GO:0005829">
    <property type="term" value="C:cytosol"/>
    <property type="evidence" value="ECO:0007669"/>
    <property type="project" value="TreeGrafter"/>
</dbReference>
<dbReference type="InterPro" id="IPR019775">
    <property type="entry name" value="WD40_repeat_CS"/>
</dbReference>
<dbReference type="CDD" id="cd06071">
    <property type="entry name" value="Beach"/>
    <property type="match status" value="1"/>
</dbReference>
<dbReference type="SUPFAM" id="SSF81837">
    <property type="entry name" value="BEACH domain"/>
    <property type="match status" value="1"/>
</dbReference>
<dbReference type="FunFam" id="1.10.1540.10:FF:000001">
    <property type="entry name" value="neurobeachin isoform X1"/>
    <property type="match status" value="1"/>
</dbReference>
<dbReference type="Pfam" id="PF16057">
    <property type="entry name" value="DUF4800"/>
    <property type="match status" value="1"/>
</dbReference>
<feature type="repeat" description="WD" evidence="3">
    <location>
        <begin position="2531"/>
        <end position="2572"/>
    </location>
</feature>
<dbReference type="PROSITE" id="PS50082">
    <property type="entry name" value="WD_REPEATS_2"/>
    <property type="match status" value="2"/>
</dbReference>
<proteinExistence type="predicted"/>
<dbReference type="Gene3D" id="2.130.10.10">
    <property type="entry name" value="YVTN repeat-like/Quinoprotein amine dehydrogenase"/>
    <property type="match status" value="1"/>
</dbReference>
<dbReference type="InterPro" id="IPR046851">
    <property type="entry name" value="NBCH_WD40"/>
</dbReference>
<dbReference type="Pfam" id="PF02138">
    <property type="entry name" value="Beach"/>
    <property type="match status" value="1"/>
</dbReference>
<keyword evidence="1 3" id="KW-0853">WD repeat</keyword>
<feature type="region of interest" description="Disordered" evidence="4">
    <location>
        <begin position="1414"/>
        <end position="1470"/>
    </location>
</feature>
<feature type="domain" description="BEACH-type PH" evidence="6">
    <location>
        <begin position="1924"/>
        <end position="2021"/>
    </location>
</feature>
<evidence type="ECO:0000313" key="7">
    <source>
        <dbReference type="EMBL" id="JAP82483.1"/>
    </source>
</evidence>
<dbReference type="GO" id="GO:0019901">
    <property type="term" value="F:protein kinase binding"/>
    <property type="evidence" value="ECO:0007669"/>
    <property type="project" value="TreeGrafter"/>
</dbReference>
<dbReference type="Gene3D" id="2.30.29.30">
    <property type="entry name" value="Pleckstrin-homology domain (PH domain)/Phosphotyrosine-binding domain (PTB)"/>
    <property type="match status" value="1"/>
</dbReference>
<dbReference type="SUPFAM" id="SSF50729">
    <property type="entry name" value="PH domain-like"/>
    <property type="match status" value="1"/>
</dbReference>
<dbReference type="EMBL" id="GEDV01006074">
    <property type="protein sequence ID" value="JAP82483.1"/>
    <property type="molecule type" value="Transcribed_RNA"/>
</dbReference>
<evidence type="ECO:0000256" key="4">
    <source>
        <dbReference type="SAM" id="MobiDB-lite"/>
    </source>
</evidence>
<dbReference type="Pfam" id="PF20425">
    <property type="entry name" value="Neurobeachin"/>
    <property type="match status" value="1"/>
</dbReference>
<dbReference type="Gene3D" id="1.10.1540.10">
    <property type="entry name" value="BEACH domain"/>
    <property type="match status" value="1"/>
</dbReference>
<evidence type="ECO:0000256" key="3">
    <source>
        <dbReference type="PROSITE-ProRule" id="PRU00221"/>
    </source>
</evidence>
<evidence type="ECO:0000256" key="1">
    <source>
        <dbReference type="ARBA" id="ARBA00022574"/>
    </source>
</evidence>
<dbReference type="CDD" id="cd01201">
    <property type="entry name" value="PH_BEACH"/>
    <property type="match status" value="1"/>
</dbReference>
<dbReference type="SUPFAM" id="SSF49899">
    <property type="entry name" value="Concanavalin A-like lectins/glucanases"/>
    <property type="match status" value="1"/>
</dbReference>
<dbReference type="Pfam" id="PF14844">
    <property type="entry name" value="PH_BEACH"/>
    <property type="match status" value="1"/>
</dbReference>
<dbReference type="InterPro" id="IPR031570">
    <property type="entry name" value="NBEA/BDCP_DUF4704"/>
</dbReference>
<sequence length="2705" mass="301884">MSAKEALEALWSAYQIKRNSTTLSEYMVEFRRQYGDCLKTDFPANPSRSVASPHLIDLPEGFLQVVELYLRECSDDCNTGVTVETVQKASVAVQVLSILSRNFNNIPFVSTSDAVPLVIVISSAVANQYTQHSKDANDQNTASFLLSVLVFLEVLYDPHLTWQKMCAKVPLDSTKYKVSPSHLHLEVIPFFYDCLSSKPCFLPASIQMKLIHVFGAIICGAQHNAQVAINQNTVEILFHRLREQECPLEVKMTAVRCILQGIVTLCASPPEKRKVDLNAFVREYLGTLSKLMTEEEKPTQVDTAQWMMSGLQELFSSNSNLALKKVFHDNEMVERLIRSLHGTKLKSGSAQKMATSSVRLIHVFLSSFPFSKKHFSSMQGYRTLISTLKTMGEPQQSTLETLLEWLVEETPRLTGTSSTLRNLELMIHLLHWLPQLESHSLQLWLAEQLDSMVKGSLRSRMACARGGVIPAIIHVLGRSNTIGGKAVGQLLKFLVTLASCSISTSELKALFHLLRPSTSGEQHQYTLPLMYALSSMVRSDGWLGASHFFDFSDPDEGIVIPNIKKWPGSGFAFHAWVRLEKLNARKEAAFRRQFYSFTTPNGTLESFFTAQGKLVVAVATKKEYYAVPVEGVTLDDETWHSVDVCHSAARRPFTNSTTVVFIDGRQRVSVQVKLPSLSEFSQCHVACGNQASASTGERRSANGRGSGDSSGSASSVEHGSGAGEEQPSQNTAAGGFLKNSAIGSFLSGWDTDKIFSMAPSVPANLRSAFNADPDPSISVSPLESHEQVWGLSRGLKGQIGSLCLFSEPLQASQVKMMYTGGPRNYTLFKNEDSVEVAELLGKLVLYYDAKASVDGTCTNLAPSLSLYDGTFTGRYCHTQNVKDTVNLIGGFPTLYVLLENSGKPIPKCSPSFEAASTPSSNRASEEIVDDWIVVPSSSSSFSGPQSVLLDLLRATEGDPKTLAKDLRLAQNQVSSFLVIVQHLMQGSPENQMQLLARTGIPTIGALMQRVPGHCIDVNVLMAVQLLVENASSVENAQEMLQLVYQHILFDFRIWSKGSFAVRLGHIQYLTTIIKEDRKYFRKKYGPRFMLDMVQMFYSDCSLLTSDDVKTIRMAVLSLVKFYMMRDVSIQDVSAVVSYVLSQRKEELAKEMIEILLHLLESPSTKDQLVLLLYEPNCAELFYCILLNREFSSCTKVKVLKVIQALLRSDRVYEKSKSRLRLAEVGFSSLTGLLSPNEVTSEVARELVNLILMSDISQAFPGLLAVLNLIKNMDIELKFYAAKKLLAVLTDSAALLPQLAAQTGWQECVLSLLIKEPISESNCANRASVPTLDLIDLNSLEADASADSEKPGSPVLKRGTLHRLSQKALVAQQSLEEILPGSPKASQIFTHLKEHIFDFEITQLLGSARSRTNSQCSSQEDLASDAAQRSSPVSVTPSSLRKAPDQSPRISPAHKMLGTSPLRSPVENGLSGGTEEQLIDCVVEAAFLLAWRGIEGSSKQCWMERGQVLVCVNKLALTNELVASHLEIKRKLFERLLQACCTSLQESGQANATHAENASELMKLVFDFVCHENVEDESRLSEKLLEHVLMVMDLLMVFGESPGDEGWEDMSKLALGILLVCAASHKLELCAMATARLHTLVQTRPFASLEESCYLLTGVNTVLARAVKDGDQEQYSFVIPVVRALLERVGLRLRTWQHLPSQPNMDAGPAFFDQFQKYALTPEWTSFVSNVVKPVQEQYSSMLIREQHEAMNGFWNQCYEGIMVAMHRRSRGVGESKLRFQSQVLSAFQTRLVEEQQRILAVQTNLRNQHLFICRRWKATKLFLTGPCGPWASSVIKPLYWKLSQQENFARMRLKLTLNHNFDSHYQASCLRDNQGILTNQNTSWLPPITAEAKAMQEKEDIVAEEDIQALQGQVQDLENPDGIIDKKKAVIEEDCELVTLMKVVKGRFEVTATQIYFIDLSPVREEGERHDFTYPLHMLREVHLRRYNLRRSALEFFLVDQTNFFLNFTTKTRNKIFGRVVALHPPNLLYSSGTRSPAELLRASGLTQRWVNREISNFEYLMHLNTIAGRTYNDLSQYPVFPWVLADYTSPKLDFDSPSVYRDLSRPIGIVNPKNIEEVKAKYDSFVDITGTVEKFHYGTHYSNSAGVLHYLVRLEPFTSLHIELQSGRFDVADRQFHSVEGTWKMLMESPNDVKELIPEFFYLPEFLTNMNAFDLGRLQGTKEQVDDVRLPAWATSPEDFIYKHRKALESEYVSLHLHDWIDLIFGYKQKGPAAVEALNVFYYVSYEGAVDLDAIKDPVQREATEGIINNFGQTPCQLLKEPHPRRLSYEGAMLRMTKSDTKPPNLFLFLQNLKAYVVDAPLSCPVVHVNIPRSPARSFMQHGLMDTLVTVGCDGSLGVHGWLPYDRTRSYPNYFTFERDPNIQNPKSAKKLAGVFQPGAKVHSRLFVLSSDGKFLVSGGHWDNSVRAYSLLRSKQVAHVILHKDVVTSLATDTCGMYLMTGSRDTTCIIWELNQLGSGSFLPNKPFQILCGHDSEVTCVAVITELDMALSGSKDGTVNVHSVREGHFLHTLRLPGDMPEQVALLSVSHLGFICVHSCPDPQALLKSGYVLHLYTINGKYLLRKEVARAISDMIICDDYLITGDEEGLLVIYELFGLAEKVSLPLCSPILTVARTPTNSHLICSLSDGKLVVIGISTSSLRSSS</sequence>
<organism evidence="7">
    <name type="scientific">Rhipicephalus appendiculatus</name>
    <name type="common">Brown ear tick</name>
    <dbReference type="NCBI Taxonomy" id="34631"/>
    <lineage>
        <taxon>Eukaryota</taxon>
        <taxon>Metazoa</taxon>
        <taxon>Ecdysozoa</taxon>
        <taxon>Arthropoda</taxon>
        <taxon>Chelicerata</taxon>
        <taxon>Arachnida</taxon>
        <taxon>Acari</taxon>
        <taxon>Parasitiformes</taxon>
        <taxon>Ixodida</taxon>
        <taxon>Ixodoidea</taxon>
        <taxon>Ixodidae</taxon>
        <taxon>Rhipicephalinae</taxon>
        <taxon>Rhipicephalus</taxon>
        <taxon>Rhipicephalus</taxon>
    </lineage>
</organism>
<dbReference type="InterPro" id="IPR023362">
    <property type="entry name" value="PH-BEACH_dom"/>
</dbReference>
<dbReference type="PROSITE" id="PS00678">
    <property type="entry name" value="WD_REPEATS_1"/>
    <property type="match status" value="1"/>
</dbReference>
<dbReference type="InterPro" id="IPR016024">
    <property type="entry name" value="ARM-type_fold"/>
</dbReference>
<protein>
    <submittedName>
        <fullName evidence="7">Sphingomyelin phosphodiesterase activator</fullName>
    </submittedName>
</protein>
<dbReference type="SUPFAM" id="SSF48371">
    <property type="entry name" value="ARM repeat"/>
    <property type="match status" value="1"/>
</dbReference>
<evidence type="ECO:0000256" key="2">
    <source>
        <dbReference type="ARBA" id="ARBA00022737"/>
    </source>
</evidence>
<dbReference type="GO" id="GO:0008104">
    <property type="term" value="P:intracellular protein localization"/>
    <property type="evidence" value="ECO:0007669"/>
    <property type="project" value="TreeGrafter"/>
</dbReference>
<dbReference type="InterPro" id="IPR050865">
    <property type="entry name" value="BEACH_Domain"/>
</dbReference>
<dbReference type="Pfam" id="PF15787">
    <property type="entry name" value="DUF4704"/>
    <property type="match status" value="1"/>
</dbReference>
<dbReference type="PANTHER" id="PTHR13743:SF112">
    <property type="entry name" value="BEACH DOMAIN-CONTAINING PROTEIN"/>
    <property type="match status" value="1"/>
</dbReference>